<proteinExistence type="predicted"/>
<comment type="caution">
    <text evidence="1">The sequence shown here is derived from an EMBL/GenBank/DDBJ whole genome shotgun (WGS) entry which is preliminary data.</text>
</comment>
<accession>A0A5C4ZX71</accession>
<gene>
    <name evidence="1" type="ORF">FHY71_27360</name>
</gene>
<evidence type="ECO:0000313" key="2">
    <source>
        <dbReference type="Proteomes" id="UP000312495"/>
    </source>
</evidence>
<sequence length="90" mass="9823">MSIKKSIIISATILFTCLPFFEKNTFADTIQPKTATEPYFNTDIQPGVLAPATEPYFNTDIQPGVLAPATEPYFNTDIQPGVLAPATDIE</sequence>
<reference evidence="1 2" key="1">
    <citation type="submission" date="2019-06" db="EMBL/GenBank/DDBJ databases">
        <title>Biocontrol Bacillus strains from Vietnam.</title>
        <authorList>
            <person name="Borriss R."/>
            <person name="Lasch P."/>
            <person name="Thanh Tam L.T."/>
            <person name="Luong P.T."/>
            <person name="Phuong Thao L.T."/>
            <person name="Kim Chung L.T."/>
        </authorList>
    </citation>
    <scope>NUCLEOTIDE SEQUENCE [LARGE SCALE GENOMIC DNA]</scope>
    <source>
        <strain evidence="1 2">SN1</strain>
    </source>
</reference>
<evidence type="ECO:0000313" key="1">
    <source>
        <dbReference type="EMBL" id="TNP10510.1"/>
    </source>
</evidence>
<dbReference type="RefSeq" id="WP_100771736.1">
    <property type="nucleotide sequence ID" value="NZ_VEPV01000021.1"/>
</dbReference>
<name>A0A5C4ZX71_9BACI</name>
<dbReference type="AlphaFoldDB" id="A0A5C4ZX71"/>
<protein>
    <submittedName>
        <fullName evidence="1">Uncharacterized protein</fullName>
    </submittedName>
</protein>
<organism evidence="1 2">
    <name type="scientific">Bacillus tropicus</name>
    <dbReference type="NCBI Taxonomy" id="2026188"/>
    <lineage>
        <taxon>Bacteria</taxon>
        <taxon>Bacillati</taxon>
        <taxon>Bacillota</taxon>
        <taxon>Bacilli</taxon>
        <taxon>Bacillales</taxon>
        <taxon>Bacillaceae</taxon>
        <taxon>Bacillus</taxon>
        <taxon>Bacillus cereus group</taxon>
    </lineage>
</organism>
<dbReference type="Proteomes" id="UP000312495">
    <property type="component" value="Unassembled WGS sequence"/>
</dbReference>
<dbReference type="EMBL" id="VEPV01000021">
    <property type="protein sequence ID" value="TNP10510.1"/>
    <property type="molecule type" value="Genomic_DNA"/>
</dbReference>